<dbReference type="EMBL" id="CAJNOJ010000274">
    <property type="protein sequence ID" value="CAF1360456.1"/>
    <property type="molecule type" value="Genomic_DNA"/>
</dbReference>
<protein>
    <submittedName>
        <fullName evidence="2">Uncharacterized protein</fullName>
    </submittedName>
</protein>
<evidence type="ECO:0000313" key="3">
    <source>
        <dbReference type="Proteomes" id="UP000663828"/>
    </source>
</evidence>
<evidence type="ECO:0000313" key="1">
    <source>
        <dbReference type="EMBL" id="CAF1360456.1"/>
    </source>
</evidence>
<name>A0A816EUU9_ADIRI</name>
<accession>A0A816EUU9</accession>
<evidence type="ECO:0000313" key="2">
    <source>
        <dbReference type="EMBL" id="CAF1650824.1"/>
    </source>
</evidence>
<keyword evidence="3" id="KW-1185">Reference proteome</keyword>
<dbReference type="Proteomes" id="UP000663828">
    <property type="component" value="Unassembled WGS sequence"/>
</dbReference>
<comment type="caution">
    <text evidence="2">The sequence shown here is derived from an EMBL/GenBank/DDBJ whole genome shotgun (WGS) entry which is preliminary data.</text>
</comment>
<dbReference type="Proteomes" id="UP000663852">
    <property type="component" value="Unassembled WGS sequence"/>
</dbReference>
<organism evidence="2 3">
    <name type="scientific">Adineta ricciae</name>
    <name type="common">Rotifer</name>
    <dbReference type="NCBI Taxonomy" id="249248"/>
    <lineage>
        <taxon>Eukaryota</taxon>
        <taxon>Metazoa</taxon>
        <taxon>Spiralia</taxon>
        <taxon>Gnathifera</taxon>
        <taxon>Rotifera</taxon>
        <taxon>Eurotatoria</taxon>
        <taxon>Bdelloidea</taxon>
        <taxon>Adinetida</taxon>
        <taxon>Adinetidae</taxon>
        <taxon>Adineta</taxon>
    </lineage>
</organism>
<dbReference type="EMBL" id="CAJNOR010010064">
    <property type="protein sequence ID" value="CAF1650824.1"/>
    <property type="molecule type" value="Genomic_DNA"/>
</dbReference>
<reference evidence="2" key="1">
    <citation type="submission" date="2021-02" db="EMBL/GenBank/DDBJ databases">
        <authorList>
            <person name="Nowell W R."/>
        </authorList>
    </citation>
    <scope>NUCLEOTIDE SEQUENCE</scope>
</reference>
<sequence>MEKLQEISSAIITNMRTEHYIATTTNDLICRLFRRAAKQYTICLLWRRFILHLLDYTTQSIPFLVAILLPEFETKCKKLSLCCRRTRTIAP</sequence>
<dbReference type="AlphaFoldDB" id="A0A816EUU9"/>
<gene>
    <name evidence="1" type="ORF">EDS130_LOCUS33791</name>
    <name evidence="2" type="ORF">XAT740_LOCUS54930</name>
</gene>
<proteinExistence type="predicted"/>